<name>A0A967EZD8_9PROT</name>
<accession>A0A967EZD8</accession>
<dbReference type="AlphaFoldDB" id="A0A967EZD8"/>
<protein>
    <submittedName>
        <fullName evidence="2">DUF1800 domain-containing protein</fullName>
    </submittedName>
</protein>
<feature type="signal peptide" evidence="1">
    <location>
        <begin position="1"/>
        <end position="26"/>
    </location>
</feature>
<dbReference type="Pfam" id="PF08811">
    <property type="entry name" value="DUF1800"/>
    <property type="match status" value="1"/>
</dbReference>
<dbReference type="InterPro" id="IPR014917">
    <property type="entry name" value="DUF1800"/>
</dbReference>
<reference evidence="2" key="1">
    <citation type="submission" date="2020-03" db="EMBL/GenBank/DDBJ databases">
        <title>Genome of Pelagibius litoralis DSM 21314T.</title>
        <authorList>
            <person name="Wang G."/>
        </authorList>
    </citation>
    <scope>NUCLEOTIDE SEQUENCE</scope>
    <source>
        <strain evidence="2">DSM 21314</strain>
    </source>
</reference>
<proteinExistence type="predicted"/>
<dbReference type="RefSeq" id="WP_167226506.1">
    <property type="nucleotide sequence ID" value="NZ_JAAQPH010000012.1"/>
</dbReference>
<evidence type="ECO:0000313" key="2">
    <source>
        <dbReference type="EMBL" id="NIA70175.1"/>
    </source>
</evidence>
<dbReference type="Proteomes" id="UP000761264">
    <property type="component" value="Unassembled WGS sequence"/>
</dbReference>
<keyword evidence="1" id="KW-0732">Signal</keyword>
<organism evidence="2 3">
    <name type="scientific">Pelagibius litoralis</name>
    <dbReference type="NCBI Taxonomy" id="374515"/>
    <lineage>
        <taxon>Bacteria</taxon>
        <taxon>Pseudomonadati</taxon>
        <taxon>Pseudomonadota</taxon>
        <taxon>Alphaproteobacteria</taxon>
        <taxon>Rhodospirillales</taxon>
        <taxon>Rhodovibrionaceae</taxon>
        <taxon>Pelagibius</taxon>
    </lineage>
</organism>
<dbReference type="EMBL" id="JAAQPH010000012">
    <property type="protein sequence ID" value="NIA70175.1"/>
    <property type="molecule type" value="Genomic_DNA"/>
</dbReference>
<evidence type="ECO:0000313" key="3">
    <source>
        <dbReference type="Proteomes" id="UP000761264"/>
    </source>
</evidence>
<evidence type="ECO:0000256" key="1">
    <source>
        <dbReference type="SAM" id="SignalP"/>
    </source>
</evidence>
<gene>
    <name evidence="2" type="ORF">HBA54_16330</name>
</gene>
<keyword evidence="3" id="KW-1185">Reference proteome</keyword>
<comment type="caution">
    <text evidence="2">The sequence shown here is derived from an EMBL/GenBank/DDBJ whole genome shotgun (WGS) entry which is preliminary data.</text>
</comment>
<feature type="chain" id="PRO_5037121744" evidence="1">
    <location>
        <begin position="27"/>
        <end position="480"/>
    </location>
</feature>
<sequence>MNSGAKHDSKFLAALLLAVFWLPSTAAALSEAEARHLLVRSGFSADVAEIETLAPLNRKTAIEKILRTAGTEAVTDPPAWVEGWVPPRMKALSAEERRALRNQNKERGLTLKAWWMEEMTNTPTPLTEVMTLFWHNHFTSSLRKVKAPVLLYRQNRLLRRHALGNFGDLLHAIARDPAMLVYLDGARSRKGAANENFPRELFELFTLGEGHYREADVKEAARAFTGRSVERKTGAFAFRRQWHDAGEKTVLGHRGRLEGDDVIRILLDHPRTASFIVEKLWRGFISETPDEDEVARLAQVFRETGYEIRPLLAALLASDAFWAPENRGRLIKSPIDFVVGTVRLFDLPVDRYEDLARLSRRLGQDLFDPPNVKGWPGGTDWITAASLLDRQALAERITGGSRQAEAQAIAIQAGRKLKGSARRAVRFDAWLAELPDRWQQAEAVSLLLLAVPAVDVEILDRRASGAQVRQLLGDPAYQLK</sequence>